<keyword evidence="8" id="KW-1185">Reference proteome</keyword>
<evidence type="ECO:0000256" key="1">
    <source>
        <dbReference type="ARBA" id="ARBA00022723"/>
    </source>
</evidence>
<keyword evidence="3" id="KW-0862">Zinc</keyword>
<dbReference type="AlphaFoldDB" id="A0A1X6PHZ4"/>
<dbReference type="InterPro" id="IPR012337">
    <property type="entry name" value="RNaseH-like_sf"/>
</dbReference>
<protein>
    <recommendedName>
        <fullName evidence="6">BED-type domain-containing protein</fullName>
    </recommendedName>
</protein>
<evidence type="ECO:0000259" key="6">
    <source>
        <dbReference type="PROSITE" id="PS50808"/>
    </source>
</evidence>
<organism evidence="7 8">
    <name type="scientific">Porphyra umbilicalis</name>
    <name type="common">Purple laver</name>
    <name type="synonym">Red alga</name>
    <dbReference type="NCBI Taxonomy" id="2786"/>
    <lineage>
        <taxon>Eukaryota</taxon>
        <taxon>Rhodophyta</taxon>
        <taxon>Bangiophyceae</taxon>
        <taxon>Bangiales</taxon>
        <taxon>Bangiaceae</taxon>
        <taxon>Porphyra</taxon>
    </lineage>
</organism>
<feature type="domain" description="BED-type" evidence="6">
    <location>
        <begin position="39"/>
        <end position="99"/>
    </location>
</feature>
<dbReference type="GO" id="GO:0003677">
    <property type="term" value="F:DNA binding"/>
    <property type="evidence" value="ECO:0007669"/>
    <property type="project" value="InterPro"/>
</dbReference>
<dbReference type="Proteomes" id="UP000218209">
    <property type="component" value="Unassembled WGS sequence"/>
</dbReference>
<reference evidence="7 8" key="1">
    <citation type="submission" date="2017-03" db="EMBL/GenBank/DDBJ databases">
        <title>WGS assembly of Porphyra umbilicalis.</title>
        <authorList>
            <person name="Brawley S.H."/>
            <person name="Blouin N.A."/>
            <person name="Ficko-Blean E."/>
            <person name="Wheeler G.L."/>
            <person name="Lohr M."/>
            <person name="Goodson H.V."/>
            <person name="Jenkins J.W."/>
            <person name="Blaby-Haas C.E."/>
            <person name="Helliwell K.E."/>
            <person name="Chan C."/>
            <person name="Marriage T."/>
            <person name="Bhattacharya D."/>
            <person name="Klein A.S."/>
            <person name="Badis Y."/>
            <person name="Brodie J."/>
            <person name="Cao Y."/>
            <person name="Collen J."/>
            <person name="Dittami S.M."/>
            <person name="Gachon C.M."/>
            <person name="Green B.R."/>
            <person name="Karpowicz S."/>
            <person name="Kim J.W."/>
            <person name="Kudahl U."/>
            <person name="Lin S."/>
            <person name="Michel G."/>
            <person name="Mittag M."/>
            <person name="Olson B.J."/>
            <person name="Pangilinan J."/>
            <person name="Peng Y."/>
            <person name="Qiu H."/>
            <person name="Shu S."/>
            <person name="Singer J.T."/>
            <person name="Smith A.G."/>
            <person name="Sprecher B.N."/>
            <person name="Wagner V."/>
            <person name="Wang W."/>
            <person name="Wang Z.-Y."/>
            <person name="Yan J."/>
            <person name="Yarish C."/>
            <person name="Zoeuner-Riek S."/>
            <person name="Zhuang Y."/>
            <person name="Zou Y."/>
            <person name="Lindquist E.A."/>
            <person name="Grimwood J."/>
            <person name="Barry K."/>
            <person name="Rokhsar D.S."/>
            <person name="Schmutz J."/>
            <person name="Stiller J.W."/>
            <person name="Grossman A.R."/>
            <person name="Prochnik S.E."/>
        </authorList>
    </citation>
    <scope>NUCLEOTIDE SEQUENCE [LARGE SCALE GENOMIC DNA]</scope>
    <source>
        <strain evidence="7">4086291</strain>
    </source>
</reference>
<dbReference type="PROSITE" id="PS50808">
    <property type="entry name" value="ZF_BED"/>
    <property type="match status" value="1"/>
</dbReference>
<evidence type="ECO:0000256" key="2">
    <source>
        <dbReference type="ARBA" id="ARBA00022771"/>
    </source>
</evidence>
<name>A0A1X6PHZ4_PORUM</name>
<keyword evidence="2 4" id="KW-0863">Zinc-finger</keyword>
<evidence type="ECO:0000256" key="3">
    <source>
        <dbReference type="ARBA" id="ARBA00022833"/>
    </source>
</evidence>
<accession>A0A1X6PHZ4</accession>
<gene>
    <name evidence="7" type="ORF">BU14_0051s0019</name>
</gene>
<evidence type="ECO:0000256" key="5">
    <source>
        <dbReference type="SAM" id="MobiDB-lite"/>
    </source>
</evidence>
<proteinExistence type="predicted"/>
<dbReference type="OrthoDB" id="2423954at2759"/>
<evidence type="ECO:0000313" key="7">
    <source>
        <dbReference type="EMBL" id="OSX80499.1"/>
    </source>
</evidence>
<sequence>MEAAAASSGTAAVGAGTSNLSTAAASATNAIAEVGTSRGKRVSVWDHLEDTKKPYRVGQPPPRVMCIYCAENEVTGGINGRVSIMVNHLKACPFTPASVKAAVVPLEEKRNHRVRAHVALAPGMAGAMHAHLFKPMSVARYEELEKDMLNSPSMRAFLLKWVPELKKTPTRGDLSRPVLQRVFSDTRAAMLKPYECGTRAGNKVMGVLAVNVSRTSGKVDLDLRRAADIKGTIDGEVERCVADGLLARLGQEAESRSKLSVLVAVVLDSASCNVAAKRRLRVKYPTRFIGACYAHQHNLLSGNIISHTSMRAVTATANLVAAFFSRSTKYIGMLQKLVIALLGKPLKFGKKGDTRWYSHHAMVRRIRQLKVPLVQFGKDGFMDVDLRHTSNGPALLDALHSWQFWERLEVLRFLLKPIDVELGIIERRASNLADVSASFSRLFAFYSHTVDATATPVGSTTHAQAAVFSVTASPTTNTLTQQIAGSFLKYLQWRYNYYYDAAELTMARVLDPDRHLRGLLATTGAYVSPPLLLDYFLSLARLLSLPAVSTAASDREQKDMRTVQAMVVYLTQQGPSLVVGPLVGQANAGRNTAIARWAVCLDFGDTALPEVTRLLLSTPAHAADLERVWSSMGLISTNMRKRLTTTRLEMMTVVNMGLRALLAVAEGVGMKAAVGSPPAPDMGPGGALDRVSGAEEGEETEEADGLVAVEEEVQQALLDEVREHGGPDSATDTSPAPVASRLTKDALLAMVANFAAGGTPGAASSQQVLLRDVYDRIWYLAQAKSLYGEE</sequence>
<dbReference type="InterPro" id="IPR003656">
    <property type="entry name" value="Znf_BED"/>
</dbReference>
<dbReference type="EMBL" id="KV918774">
    <property type="protein sequence ID" value="OSX80499.1"/>
    <property type="molecule type" value="Genomic_DNA"/>
</dbReference>
<evidence type="ECO:0000313" key="8">
    <source>
        <dbReference type="Proteomes" id="UP000218209"/>
    </source>
</evidence>
<feature type="compositionally biased region" description="Acidic residues" evidence="5">
    <location>
        <begin position="695"/>
        <end position="704"/>
    </location>
</feature>
<feature type="region of interest" description="Disordered" evidence="5">
    <location>
        <begin position="675"/>
        <end position="704"/>
    </location>
</feature>
<dbReference type="SUPFAM" id="SSF53098">
    <property type="entry name" value="Ribonuclease H-like"/>
    <property type="match status" value="1"/>
</dbReference>
<keyword evidence="1" id="KW-0479">Metal-binding</keyword>
<evidence type="ECO:0000256" key="4">
    <source>
        <dbReference type="PROSITE-ProRule" id="PRU00027"/>
    </source>
</evidence>
<dbReference type="GO" id="GO:0008270">
    <property type="term" value="F:zinc ion binding"/>
    <property type="evidence" value="ECO:0007669"/>
    <property type="project" value="UniProtKB-KW"/>
</dbReference>